<reference evidence="2" key="1">
    <citation type="submission" date="2023-05" db="EMBL/GenBank/DDBJ databases">
        <authorList>
            <person name="Stuckert A."/>
        </authorList>
    </citation>
    <scope>NUCLEOTIDE SEQUENCE</scope>
</reference>
<keyword evidence="3" id="KW-1185">Reference proteome</keyword>
<proteinExistence type="predicted"/>
<protein>
    <submittedName>
        <fullName evidence="2">Uncharacterized protein</fullName>
    </submittedName>
</protein>
<keyword evidence="1" id="KW-0812">Transmembrane</keyword>
<keyword evidence="1" id="KW-1133">Transmembrane helix</keyword>
<comment type="caution">
    <text evidence="2">The sequence shown here is derived from an EMBL/GenBank/DDBJ whole genome shotgun (WGS) entry which is preliminary data.</text>
</comment>
<feature type="non-terminal residue" evidence="2">
    <location>
        <position position="83"/>
    </location>
</feature>
<organism evidence="2 3">
    <name type="scientific">Staurois parvus</name>
    <dbReference type="NCBI Taxonomy" id="386267"/>
    <lineage>
        <taxon>Eukaryota</taxon>
        <taxon>Metazoa</taxon>
        <taxon>Chordata</taxon>
        <taxon>Craniata</taxon>
        <taxon>Vertebrata</taxon>
        <taxon>Euteleostomi</taxon>
        <taxon>Amphibia</taxon>
        <taxon>Batrachia</taxon>
        <taxon>Anura</taxon>
        <taxon>Neobatrachia</taxon>
        <taxon>Ranoidea</taxon>
        <taxon>Ranidae</taxon>
        <taxon>Staurois</taxon>
    </lineage>
</organism>
<dbReference type="Proteomes" id="UP001162483">
    <property type="component" value="Unassembled WGS sequence"/>
</dbReference>
<sequence>MAEHSHPDQCAYSEAHTPCPLVKHFHHTVNPLIVPHVNPLLPSAISTVSVLFFALITVLVSLGMSVTPSQFPPSVRMPTAVPL</sequence>
<name>A0ABN9CSF6_9NEOB</name>
<evidence type="ECO:0000256" key="1">
    <source>
        <dbReference type="SAM" id="Phobius"/>
    </source>
</evidence>
<evidence type="ECO:0000313" key="2">
    <source>
        <dbReference type="EMBL" id="CAI9563064.1"/>
    </source>
</evidence>
<feature type="transmembrane region" description="Helical" evidence="1">
    <location>
        <begin position="44"/>
        <end position="67"/>
    </location>
</feature>
<gene>
    <name evidence="2" type="ORF">SPARVUS_LOCUS5692056</name>
</gene>
<evidence type="ECO:0000313" key="3">
    <source>
        <dbReference type="Proteomes" id="UP001162483"/>
    </source>
</evidence>
<dbReference type="EMBL" id="CATNWA010012251">
    <property type="protein sequence ID" value="CAI9563064.1"/>
    <property type="molecule type" value="Genomic_DNA"/>
</dbReference>
<keyword evidence="1" id="KW-0472">Membrane</keyword>
<accession>A0ABN9CSF6</accession>